<evidence type="ECO:0000313" key="2">
    <source>
        <dbReference type="Proteomes" id="UP000021369"/>
    </source>
</evidence>
<name>A0A011V5N7_RUMAL</name>
<dbReference type="PANTHER" id="PTHR45661:SF3">
    <property type="entry name" value="IG-LIKE DOMAIN-CONTAINING PROTEIN"/>
    <property type="match status" value="1"/>
</dbReference>
<sequence>MTEIDVACPMCGDINRVESGLSAAVCQSCGAAFAVPMQKADIYIPEEQPVKNAPVFEIRAGVLEKYNGSDPVVYVPDGVTAIGAQAFKDCVNVHRVVLPEGVTEIQSAGNGMWGAFFGCTSLETVDMPTTLTRIGSNAFNGCVKLSAMDIPDSVTLIGAGAFNGCSELASVKLPKAIHELANDIFRGCVSLTTIKLHGNIKNIGSYAFADCRELRALTIPPGIKTIGAYAFSGCFGLTEILLPGTVISLGASAFAECRNLSVVTVPASIETFENDGSGVRTFAGCSSLRNVNMGKLPYNYMDVFTTTPWLDQFLVKQGLCRHCGGHFKGVFKKTCESCGLPKDY</sequence>
<gene>
    <name evidence="1" type="ORF">RASY3_03825</name>
</gene>
<dbReference type="EMBL" id="JEOB01000001">
    <property type="protein sequence ID" value="EXM40827.1"/>
    <property type="molecule type" value="Genomic_DNA"/>
</dbReference>
<organism evidence="1 2">
    <name type="scientific">Ruminococcus albus SY3</name>
    <dbReference type="NCBI Taxonomy" id="1341156"/>
    <lineage>
        <taxon>Bacteria</taxon>
        <taxon>Bacillati</taxon>
        <taxon>Bacillota</taxon>
        <taxon>Clostridia</taxon>
        <taxon>Eubacteriales</taxon>
        <taxon>Oscillospiraceae</taxon>
        <taxon>Ruminococcus</taxon>
    </lineage>
</organism>
<evidence type="ECO:0008006" key="3">
    <source>
        <dbReference type="Google" id="ProtNLM"/>
    </source>
</evidence>
<dbReference type="SUPFAM" id="SSF52058">
    <property type="entry name" value="L domain-like"/>
    <property type="match status" value="1"/>
</dbReference>
<comment type="caution">
    <text evidence="1">The sequence shown here is derived from an EMBL/GenBank/DDBJ whole genome shotgun (WGS) entry which is preliminary data.</text>
</comment>
<proteinExistence type="predicted"/>
<protein>
    <recommendedName>
        <fullName evidence="3">Cell surface protein</fullName>
    </recommendedName>
</protein>
<dbReference type="OrthoDB" id="1816168at2"/>
<keyword evidence="2" id="KW-1185">Reference proteome</keyword>
<dbReference type="Gene3D" id="3.80.10.10">
    <property type="entry name" value="Ribonuclease Inhibitor"/>
    <property type="match status" value="2"/>
</dbReference>
<dbReference type="AlphaFoldDB" id="A0A011V5N7"/>
<dbReference type="Pfam" id="PF13306">
    <property type="entry name" value="LRR_5"/>
    <property type="match status" value="1"/>
</dbReference>
<dbReference type="PANTHER" id="PTHR45661">
    <property type="entry name" value="SURFACE ANTIGEN"/>
    <property type="match status" value="1"/>
</dbReference>
<accession>A0A011V5N7</accession>
<evidence type="ECO:0000313" key="1">
    <source>
        <dbReference type="EMBL" id="EXM40827.1"/>
    </source>
</evidence>
<reference evidence="1 2" key="1">
    <citation type="submission" date="2013-06" db="EMBL/GenBank/DDBJ databases">
        <title>Rumen cellulosomics: divergent fiber-degrading strategies revealed by comparative genome-wide analysis of six Ruminococcal strains.</title>
        <authorList>
            <person name="Dassa B."/>
            <person name="Borovok I."/>
            <person name="Lamed R."/>
            <person name="Flint H."/>
            <person name="Yeoman C.J."/>
            <person name="White B."/>
            <person name="Bayer E.A."/>
        </authorList>
    </citation>
    <scope>NUCLEOTIDE SEQUENCE [LARGE SCALE GENOMIC DNA]</scope>
    <source>
        <strain evidence="1 2">SY3</strain>
    </source>
</reference>
<dbReference type="InterPro" id="IPR053139">
    <property type="entry name" value="Surface_bspA-like"/>
</dbReference>
<dbReference type="Proteomes" id="UP000021369">
    <property type="component" value="Unassembled WGS sequence"/>
</dbReference>
<dbReference type="PATRIC" id="fig|1341156.4.peg.485"/>
<dbReference type="InterPro" id="IPR032675">
    <property type="entry name" value="LRR_dom_sf"/>
</dbReference>
<dbReference type="InterPro" id="IPR026906">
    <property type="entry name" value="LRR_5"/>
</dbReference>
<dbReference type="RefSeq" id="WP_024858631.1">
    <property type="nucleotide sequence ID" value="NZ_JEOB01000001.1"/>
</dbReference>